<dbReference type="Gene3D" id="3.40.920.10">
    <property type="entry name" value="Pyruvate-ferredoxin oxidoreductase, PFOR, domain III"/>
    <property type="match status" value="1"/>
</dbReference>
<reference evidence="3 4" key="1">
    <citation type="submission" date="2016-09" db="EMBL/GenBank/DDBJ databases">
        <title>Complete genome of Desulfosporosinus sp. OL.</title>
        <authorList>
            <person name="Mardanov A."/>
            <person name="Beletsky A."/>
            <person name="Panova A."/>
            <person name="Karnachuk O."/>
            <person name="Ravin N."/>
        </authorList>
    </citation>
    <scope>NUCLEOTIDE SEQUENCE [LARGE SCALE GENOMIC DNA]</scope>
    <source>
        <strain evidence="3 4">OL</strain>
    </source>
</reference>
<dbReference type="OrthoDB" id="9789125at2"/>
<dbReference type="EMBL" id="MLBF01000052">
    <property type="protein sequence ID" value="OLN27736.1"/>
    <property type="molecule type" value="Genomic_DNA"/>
</dbReference>
<dbReference type="NCBIfam" id="TIGR02175">
    <property type="entry name" value="PorC_KorC"/>
    <property type="match status" value="1"/>
</dbReference>
<dbReference type="RefSeq" id="WP_075366726.1">
    <property type="nucleotide sequence ID" value="NZ_MLBF01000052.1"/>
</dbReference>
<comment type="caution">
    <text evidence="3">The sequence shown here is derived from an EMBL/GenBank/DDBJ whole genome shotgun (WGS) entry which is preliminary data.</text>
</comment>
<keyword evidence="1" id="KW-0560">Oxidoreductase</keyword>
<accession>A0A1Q8QK81</accession>
<evidence type="ECO:0000256" key="1">
    <source>
        <dbReference type="ARBA" id="ARBA00023002"/>
    </source>
</evidence>
<feature type="domain" description="Pyruvate/ketoisovalerate oxidoreductase catalytic" evidence="2">
    <location>
        <begin position="11"/>
        <end position="176"/>
    </location>
</feature>
<dbReference type="InterPro" id="IPR011894">
    <property type="entry name" value="PorC_KorC"/>
</dbReference>
<evidence type="ECO:0000313" key="3">
    <source>
        <dbReference type="EMBL" id="OLN27736.1"/>
    </source>
</evidence>
<dbReference type="STRING" id="1888891.DSOL_4376"/>
<organism evidence="3 4">
    <name type="scientific">Desulfosporosinus metallidurans</name>
    <dbReference type="NCBI Taxonomy" id="1888891"/>
    <lineage>
        <taxon>Bacteria</taxon>
        <taxon>Bacillati</taxon>
        <taxon>Bacillota</taxon>
        <taxon>Clostridia</taxon>
        <taxon>Eubacteriales</taxon>
        <taxon>Desulfitobacteriaceae</taxon>
        <taxon>Desulfosporosinus</taxon>
    </lineage>
</organism>
<dbReference type="Proteomes" id="UP000186102">
    <property type="component" value="Unassembled WGS sequence"/>
</dbReference>
<dbReference type="PANTHER" id="PTHR42730:SF1">
    <property type="entry name" value="2-OXOGLUTARATE SYNTHASE SUBUNIT KORC"/>
    <property type="match status" value="1"/>
</dbReference>
<dbReference type="InterPro" id="IPR052554">
    <property type="entry name" value="2-oxoglutarate_synth_KorC"/>
</dbReference>
<dbReference type="InterPro" id="IPR002869">
    <property type="entry name" value="Pyrv_flavodox_OxRed_cen"/>
</dbReference>
<gene>
    <name evidence="3" type="ORF">DSOL_4376</name>
</gene>
<dbReference type="SUPFAM" id="SSF53323">
    <property type="entry name" value="Pyruvate-ferredoxin oxidoreductase, PFOR, domain III"/>
    <property type="match status" value="1"/>
</dbReference>
<dbReference type="PANTHER" id="PTHR42730">
    <property type="entry name" value="2-OXOGLUTARATE SYNTHASE SUBUNIT KORC"/>
    <property type="match status" value="1"/>
</dbReference>
<dbReference type="InterPro" id="IPR019752">
    <property type="entry name" value="Pyrv/ketoisovalerate_OxRed_cat"/>
</dbReference>
<sequence length="184" mass="19877">MLQEIILAGFGGQGVMSMGQLLAYAGLVEDKHVSWIPSYGPEMRGGTANCSVTISDEEVSSPIITEPDTLIVLNRPSLEKFEKDVKPGGWVIINSSMIDIEPQRQDLKILKIPASALADEKLGNSRVANMIILGAFIELTGAVTLESVIGALKKVLPDYRHNLIPLNRQALELGIELAKGSNLE</sequence>
<name>A0A1Q8QK81_9FIRM</name>
<dbReference type="Pfam" id="PF01558">
    <property type="entry name" value="POR"/>
    <property type="match status" value="1"/>
</dbReference>
<dbReference type="GO" id="GO:0016625">
    <property type="term" value="F:oxidoreductase activity, acting on the aldehyde or oxo group of donors, iron-sulfur protein as acceptor"/>
    <property type="evidence" value="ECO:0007669"/>
    <property type="project" value="InterPro"/>
</dbReference>
<dbReference type="AlphaFoldDB" id="A0A1Q8QK81"/>
<protein>
    <submittedName>
        <fullName evidence="3">2-oxoglutarate oxidoreductase, gamma subunit</fullName>
    </submittedName>
</protein>
<proteinExistence type="predicted"/>
<evidence type="ECO:0000313" key="4">
    <source>
        <dbReference type="Proteomes" id="UP000186102"/>
    </source>
</evidence>
<evidence type="ECO:0000259" key="2">
    <source>
        <dbReference type="Pfam" id="PF01558"/>
    </source>
</evidence>
<keyword evidence="4" id="KW-1185">Reference proteome</keyword>